<feature type="compositionally biased region" description="Polar residues" evidence="1">
    <location>
        <begin position="165"/>
        <end position="184"/>
    </location>
</feature>
<dbReference type="RefSeq" id="WP_172961758.1">
    <property type="nucleotide sequence ID" value="NZ_AP017378.1"/>
</dbReference>
<gene>
    <name evidence="3" type="ORF">DFE_2694</name>
</gene>
<evidence type="ECO:0000259" key="2">
    <source>
        <dbReference type="Pfam" id="PF13411"/>
    </source>
</evidence>
<dbReference type="EMBL" id="AP017378">
    <property type="protein sequence ID" value="BBD09420.1"/>
    <property type="molecule type" value="Genomic_DNA"/>
</dbReference>
<protein>
    <recommendedName>
        <fullName evidence="2">HTH merR-type domain-containing protein</fullName>
    </recommendedName>
</protein>
<dbReference type="Pfam" id="PF13411">
    <property type="entry name" value="MerR_1"/>
    <property type="match status" value="1"/>
</dbReference>
<evidence type="ECO:0000313" key="3">
    <source>
        <dbReference type="EMBL" id="BBD09420.1"/>
    </source>
</evidence>
<organism evidence="3 4">
    <name type="scientific">Desulfovibrio ferrophilus</name>
    <dbReference type="NCBI Taxonomy" id="241368"/>
    <lineage>
        <taxon>Bacteria</taxon>
        <taxon>Pseudomonadati</taxon>
        <taxon>Thermodesulfobacteriota</taxon>
        <taxon>Desulfovibrionia</taxon>
        <taxon>Desulfovibrionales</taxon>
        <taxon>Desulfovibrionaceae</taxon>
        <taxon>Desulfovibrio</taxon>
    </lineage>
</organism>
<feature type="region of interest" description="Disordered" evidence="1">
    <location>
        <begin position="147"/>
        <end position="196"/>
    </location>
</feature>
<name>A0A2Z6B1V8_9BACT</name>
<evidence type="ECO:0000313" key="4">
    <source>
        <dbReference type="Proteomes" id="UP000269883"/>
    </source>
</evidence>
<dbReference type="SUPFAM" id="SSF46955">
    <property type="entry name" value="Putative DNA-binding domain"/>
    <property type="match status" value="1"/>
</dbReference>
<feature type="domain" description="HTH merR-type" evidence="2">
    <location>
        <begin position="9"/>
        <end position="74"/>
    </location>
</feature>
<dbReference type="GO" id="GO:0003677">
    <property type="term" value="F:DNA binding"/>
    <property type="evidence" value="ECO:0007669"/>
    <property type="project" value="InterPro"/>
</dbReference>
<dbReference type="GO" id="GO:0006355">
    <property type="term" value="P:regulation of DNA-templated transcription"/>
    <property type="evidence" value="ECO:0007669"/>
    <property type="project" value="InterPro"/>
</dbReference>
<keyword evidence="4" id="KW-1185">Reference proteome</keyword>
<reference evidence="3 4" key="1">
    <citation type="journal article" date="2018" name="Sci. Adv.">
        <title>Multi-heme cytochromes provide a pathway for survival in energy-limited environments.</title>
        <authorList>
            <person name="Deng X."/>
            <person name="Dohmae N."/>
            <person name="Nealson K.H."/>
            <person name="Hashimoto K."/>
            <person name="Okamoto A."/>
        </authorList>
    </citation>
    <scope>NUCLEOTIDE SEQUENCE [LARGE SCALE GENOMIC DNA]</scope>
    <source>
        <strain evidence="3 4">IS5</strain>
    </source>
</reference>
<sequence>MNTDYNTYKDLASALGVSVPTIKSWRRKFPASLPLLSRGKPLRFAPEALEACRIIRDGYSKGLSSAEIRELLEETLPWTGRSAAQLPTGADSETLTELTRSVHELLQTQRRTADRLERLEQRLGQQLGQMHGHPKLLEELRALKRQNGQTASNPAEQPFPDTLREQTAQPSKATAETNQKSDTPPSIELQKPSLERPQRVVRIRTRSGEYERYALQPLGPEPKPGARPVPAEDFLELPVVTQNAQGEYLGVPGLTVGMLAARLGPGGDWIQRGGLWLLTVQTLPAQTLTLTPTVTPRGNNVAALTRLATPTTELGDEARIAFLRGLRRG</sequence>
<dbReference type="InterPro" id="IPR000551">
    <property type="entry name" value="MerR-type_HTH_dom"/>
</dbReference>
<dbReference type="AlphaFoldDB" id="A0A2Z6B1V8"/>
<evidence type="ECO:0000256" key="1">
    <source>
        <dbReference type="SAM" id="MobiDB-lite"/>
    </source>
</evidence>
<dbReference type="Proteomes" id="UP000269883">
    <property type="component" value="Chromosome"/>
</dbReference>
<dbReference type="InterPro" id="IPR009061">
    <property type="entry name" value="DNA-bd_dom_put_sf"/>
</dbReference>
<dbReference type="KEGG" id="dfl:DFE_2694"/>
<accession>A0A2Z6B1V8</accession>
<proteinExistence type="predicted"/>
<dbReference type="Gene3D" id="1.10.1660.10">
    <property type="match status" value="1"/>
</dbReference>